<protein>
    <submittedName>
        <fullName evidence="1">Uncharacterized protein</fullName>
    </submittedName>
</protein>
<evidence type="ECO:0000313" key="1">
    <source>
        <dbReference type="EnsemblPlants" id="AVESA.00010b.r2.2AG0259050.1.CDS"/>
    </source>
</evidence>
<proteinExistence type="predicted"/>
<organism evidence="1 2">
    <name type="scientific">Avena sativa</name>
    <name type="common">Oat</name>
    <dbReference type="NCBI Taxonomy" id="4498"/>
    <lineage>
        <taxon>Eukaryota</taxon>
        <taxon>Viridiplantae</taxon>
        <taxon>Streptophyta</taxon>
        <taxon>Embryophyta</taxon>
        <taxon>Tracheophyta</taxon>
        <taxon>Spermatophyta</taxon>
        <taxon>Magnoliopsida</taxon>
        <taxon>Liliopsida</taxon>
        <taxon>Poales</taxon>
        <taxon>Poaceae</taxon>
        <taxon>BOP clade</taxon>
        <taxon>Pooideae</taxon>
        <taxon>Poodae</taxon>
        <taxon>Poeae</taxon>
        <taxon>Poeae Chloroplast Group 1 (Aveneae type)</taxon>
        <taxon>Aveninae</taxon>
        <taxon>Avena</taxon>
    </lineage>
</organism>
<keyword evidence="2" id="KW-1185">Reference proteome</keyword>
<reference evidence="1" key="2">
    <citation type="submission" date="2025-09" db="UniProtKB">
        <authorList>
            <consortium name="EnsemblPlants"/>
        </authorList>
    </citation>
    <scope>IDENTIFICATION</scope>
</reference>
<sequence length="373" mass="41769">MAATAALFISSKLVYWLILHLHFFKYSGSYSQNHGNFFRSICSLFSRSLCSHSHTLRNRLRLKEDCTNILRLRTGSHRSRYDEHLVYFYGEDITRDGPSGLDLSRCETKNVIVKELVNASFMDIRRRIRAEFGPEMARKKMIVQAVVCKRVGEDYRWALRQVKGENSWGLYIKFASTPGAAMYGQLMVYVPFVDASDIPGSSTTVGEIQLSIAAMAIDSETVERRYVEDSFVPSHNNGPYSMAIVDLNEWIEGQSDELDSGDDDRESSDDDEDEGGGPSQVRAVAPAMAPGDIEALVIGHDDTSVRGVGATILEENQQFPSKEAVDMAIRRYAFSISREHKVKKSDKHLLKVLCIESGCPGRVVARQHASLGR</sequence>
<name>A0ACD5UI08_AVESA</name>
<reference evidence="1" key="1">
    <citation type="submission" date="2021-05" db="EMBL/GenBank/DDBJ databases">
        <authorList>
            <person name="Scholz U."/>
            <person name="Mascher M."/>
            <person name="Fiebig A."/>
        </authorList>
    </citation>
    <scope>NUCLEOTIDE SEQUENCE [LARGE SCALE GENOMIC DNA]</scope>
</reference>
<dbReference type="Proteomes" id="UP001732700">
    <property type="component" value="Chromosome 2A"/>
</dbReference>
<accession>A0ACD5UI08</accession>
<evidence type="ECO:0000313" key="2">
    <source>
        <dbReference type="Proteomes" id="UP001732700"/>
    </source>
</evidence>
<dbReference type="EnsemblPlants" id="AVESA.00010b.r2.2AG0259050.1">
    <property type="protein sequence ID" value="AVESA.00010b.r2.2AG0259050.1.CDS"/>
    <property type="gene ID" value="AVESA.00010b.r2.2AG0259050"/>
</dbReference>